<dbReference type="Gene3D" id="3.40.50.410">
    <property type="entry name" value="von Willebrand factor, type A domain"/>
    <property type="match status" value="1"/>
</dbReference>
<dbReference type="InterPro" id="IPR002881">
    <property type="entry name" value="DUF58"/>
</dbReference>
<dbReference type="PANTHER" id="PTHR33608:SF7">
    <property type="entry name" value="DUF58 DOMAIN-CONTAINING PROTEIN"/>
    <property type="match status" value="1"/>
</dbReference>
<comment type="caution">
    <text evidence="2">The sequence shown here is derived from an EMBL/GenBank/DDBJ whole genome shotgun (WGS) entry which is preliminary data.</text>
</comment>
<dbReference type="EMBL" id="JAQNDM010000002">
    <property type="protein sequence ID" value="MDC0713088.1"/>
    <property type="molecule type" value="Genomic_DNA"/>
</dbReference>
<accession>A0ABT5DJZ2</accession>
<name>A0ABT5DJZ2_9BACT</name>
<evidence type="ECO:0000259" key="1">
    <source>
        <dbReference type="Pfam" id="PF01882"/>
    </source>
</evidence>
<dbReference type="PANTHER" id="PTHR33608">
    <property type="entry name" value="BLL2464 PROTEIN"/>
    <property type="match status" value="1"/>
</dbReference>
<evidence type="ECO:0000313" key="3">
    <source>
        <dbReference type="Proteomes" id="UP001221838"/>
    </source>
</evidence>
<protein>
    <submittedName>
        <fullName evidence="2">DUF58 domain-containing protein</fullName>
    </submittedName>
</protein>
<dbReference type="InterPro" id="IPR036465">
    <property type="entry name" value="vWFA_dom_sf"/>
</dbReference>
<dbReference type="SUPFAM" id="SSF53300">
    <property type="entry name" value="vWA-like"/>
    <property type="match status" value="1"/>
</dbReference>
<proteinExistence type="predicted"/>
<evidence type="ECO:0000313" key="2">
    <source>
        <dbReference type="EMBL" id="MDC0713088.1"/>
    </source>
</evidence>
<dbReference type="Pfam" id="PF01882">
    <property type="entry name" value="DUF58"/>
    <property type="match status" value="1"/>
</dbReference>
<gene>
    <name evidence="2" type="ORF">POL68_31790</name>
</gene>
<reference evidence="2 3" key="1">
    <citation type="submission" date="2022-11" db="EMBL/GenBank/DDBJ databases">
        <title>Minimal conservation of predation-associated metabolite biosynthetic gene clusters underscores biosynthetic potential of Myxococcota including descriptions for ten novel species: Archangium lansinium sp. nov., Myxococcus landrumus sp. nov., Nannocystis bai.</title>
        <authorList>
            <person name="Ahearne A."/>
            <person name="Stevens C."/>
            <person name="Dowd S."/>
        </authorList>
    </citation>
    <scope>NUCLEOTIDE SEQUENCE [LARGE SCALE GENOMIC DNA]</scope>
    <source>
        <strain evidence="2 3">NCWAL01</strain>
    </source>
</reference>
<dbReference type="RefSeq" id="WP_272143275.1">
    <property type="nucleotide sequence ID" value="NZ_JAQNDM010000002.1"/>
</dbReference>
<keyword evidence="3" id="KW-1185">Reference proteome</keyword>
<feature type="domain" description="DUF58" evidence="1">
    <location>
        <begin position="45"/>
        <end position="247"/>
    </location>
</feature>
<organism evidence="2 3">
    <name type="scientific">Stigmatella ashevillensis</name>
    <dbReference type="NCBI Taxonomy" id="2995309"/>
    <lineage>
        <taxon>Bacteria</taxon>
        <taxon>Pseudomonadati</taxon>
        <taxon>Myxococcota</taxon>
        <taxon>Myxococcia</taxon>
        <taxon>Myxococcales</taxon>
        <taxon>Cystobacterineae</taxon>
        <taxon>Archangiaceae</taxon>
        <taxon>Stigmatella</taxon>
    </lineage>
</organism>
<sequence>MALLDAQTLSRLQGVKLRARAVMEGVLSGLHKSPHQGQSVEFAEHKEYAPGDELRHLDWKAYGKFDKYYIKRFEHETNLRSVMVVDASASMGYRSGALSKLEVASTLAGALCYLLVRQQDAAGLAVMTGGAFKDVPPRASAGHLNVLLDALEHASAQGTTDLAGAADHLAEVLPRRSTVIILSDLLDERGDALKRILALRQRKNDVVLFHVVDPAELTFPFDDPTLFLDMEGEGRVEVNPREIKESYLEEFGAFLAGVKSACAEADVDYELVRTDERLDEVLLRFLGRRGRRR</sequence>
<dbReference type="Proteomes" id="UP001221838">
    <property type="component" value="Unassembled WGS sequence"/>
</dbReference>